<comment type="caution">
    <text evidence="1">The sequence shown here is derived from an EMBL/GenBank/DDBJ whole genome shotgun (WGS) entry which is preliminary data.</text>
</comment>
<accession>A0ABU1LX16</accession>
<reference evidence="1 2" key="1">
    <citation type="submission" date="2023-07" db="EMBL/GenBank/DDBJ databases">
        <title>Sorghum-associated microbial communities from plants grown in Nebraska, USA.</title>
        <authorList>
            <person name="Schachtman D."/>
        </authorList>
    </citation>
    <scope>NUCLEOTIDE SEQUENCE [LARGE SCALE GENOMIC DNA]</scope>
    <source>
        <strain evidence="1 2">DS1316</strain>
    </source>
</reference>
<dbReference type="EMBL" id="JAVDRP010000010">
    <property type="protein sequence ID" value="MDR6411293.1"/>
    <property type="molecule type" value="Genomic_DNA"/>
</dbReference>
<dbReference type="RefSeq" id="WP_310124335.1">
    <property type="nucleotide sequence ID" value="NZ_JAVDQV010000011.1"/>
</dbReference>
<keyword evidence="2" id="KW-1185">Reference proteome</keyword>
<sequence>MFRYSYNWAGLLTHQEGSSGQNVDYTYYSHGLVRSIVDQATGKQSLYEYDRA</sequence>
<evidence type="ECO:0000313" key="1">
    <source>
        <dbReference type="EMBL" id="MDR6411293.1"/>
    </source>
</evidence>
<name>A0ABU1LX16_9BURK</name>
<organism evidence="1 2">
    <name type="scientific">Paraburkholderia terricola</name>
    <dbReference type="NCBI Taxonomy" id="169427"/>
    <lineage>
        <taxon>Bacteria</taxon>
        <taxon>Pseudomonadati</taxon>
        <taxon>Pseudomonadota</taxon>
        <taxon>Betaproteobacteria</taxon>
        <taxon>Burkholderiales</taxon>
        <taxon>Burkholderiaceae</taxon>
        <taxon>Paraburkholderia</taxon>
    </lineage>
</organism>
<evidence type="ECO:0000313" key="2">
    <source>
        <dbReference type="Proteomes" id="UP001264340"/>
    </source>
</evidence>
<gene>
    <name evidence="1" type="ORF">J2804_004721</name>
</gene>
<protein>
    <submittedName>
        <fullName evidence="1">YD repeat-containing protein</fullName>
    </submittedName>
</protein>
<proteinExistence type="predicted"/>
<dbReference type="Proteomes" id="UP001264340">
    <property type="component" value="Unassembled WGS sequence"/>
</dbReference>